<dbReference type="Gene3D" id="2.20.20.130">
    <property type="match status" value="1"/>
</dbReference>
<evidence type="ECO:0000256" key="2">
    <source>
        <dbReference type="ARBA" id="ARBA00006275"/>
    </source>
</evidence>
<dbReference type="CDD" id="cd08977">
    <property type="entry name" value="SusD"/>
    <property type="match status" value="1"/>
</dbReference>
<dbReference type="RefSeq" id="WP_132777291.1">
    <property type="nucleotide sequence ID" value="NZ_SMBZ01000012.1"/>
</dbReference>
<dbReference type="Gene3D" id="1.25.40.900">
    <property type="match status" value="1"/>
</dbReference>
<dbReference type="Gene3D" id="1.25.40.390">
    <property type="match status" value="1"/>
</dbReference>
<dbReference type="AlphaFoldDB" id="A0A4V2VUC1"/>
<reference evidence="8 9" key="1">
    <citation type="submission" date="2019-03" db="EMBL/GenBank/DDBJ databases">
        <title>Genomic Encyclopedia of Type Strains, Phase IV (KMG-IV): sequencing the most valuable type-strain genomes for metagenomic binning, comparative biology and taxonomic classification.</title>
        <authorList>
            <person name="Goeker M."/>
        </authorList>
    </citation>
    <scope>NUCLEOTIDE SEQUENCE [LARGE SCALE GENOMIC DNA]</scope>
    <source>
        <strain evidence="8 9">DSM 22362</strain>
    </source>
</reference>
<evidence type="ECO:0000313" key="8">
    <source>
        <dbReference type="EMBL" id="TCV16559.1"/>
    </source>
</evidence>
<comment type="caution">
    <text evidence="8">The sequence shown here is derived from an EMBL/GenBank/DDBJ whole genome shotgun (WGS) entry which is preliminary data.</text>
</comment>
<keyword evidence="9" id="KW-1185">Reference proteome</keyword>
<dbReference type="InterPro" id="IPR012944">
    <property type="entry name" value="SusD_RagB_dom"/>
</dbReference>
<feature type="domain" description="SusD-like N-terminal" evidence="7">
    <location>
        <begin position="23"/>
        <end position="227"/>
    </location>
</feature>
<dbReference type="Pfam" id="PF07980">
    <property type="entry name" value="SusD_RagB"/>
    <property type="match status" value="1"/>
</dbReference>
<keyword evidence="3" id="KW-0732">Signal</keyword>
<accession>A0A4V2VUC1</accession>
<dbReference type="Proteomes" id="UP000295197">
    <property type="component" value="Unassembled WGS sequence"/>
</dbReference>
<evidence type="ECO:0000256" key="3">
    <source>
        <dbReference type="ARBA" id="ARBA00022729"/>
    </source>
</evidence>
<gene>
    <name evidence="8" type="ORF">EDC17_101232</name>
</gene>
<evidence type="ECO:0000256" key="5">
    <source>
        <dbReference type="ARBA" id="ARBA00023237"/>
    </source>
</evidence>
<proteinExistence type="inferred from homology"/>
<dbReference type="InterPro" id="IPR011990">
    <property type="entry name" value="TPR-like_helical_dom_sf"/>
</dbReference>
<dbReference type="GO" id="GO:0009279">
    <property type="term" value="C:cell outer membrane"/>
    <property type="evidence" value="ECO:0007669"/>
    <property type="project" value="UniProtKB-SubCell"/>
</dbReference>
<dbReference type="EMBL" id="SMBZ01000012">
    <property type="protein sequence ID" value="TCV16559.1"/>
    <property type="molecule type" value="Genomic_DNA"/>
</dbReference>
<comment type="similarity">
    <text evidence="2">Belongs to the SusD family.</text>
</comment>
<dbReference type="Pfam" id="PF14322">
    <property type="entry name" value="SusD-like_3"/>
    <property type="match status" value="1"/>
</dbReference>
<protein>
    <submittedName>
        <fullName evidence="8">RagB/SusD domain-containing protein</fullName>
    </submittedName>
</protein>
<evidence type="ECO:0000259" key="7">
    <source>
        <dbReference type="Pfam" id="PF14322"/>
    </source>
</evidence>
<evidence type="ECO:0000259" key="6">
    <source>
        <dbReference type="Pfam" id="PF07980"/>
    </source>
</evidence>
<organism evidence="8 9">
    <name type="scientific">Sphingobacterium alimentarium</name>
    <dbReference type="NCBI Taxonomy" id="797292"/>
    <lineage>
        <taxon>Bacteria</taxon>
        <taxon>Pseudomonadati</taxon>
        <taxon>Bacteroidota</taxon>
        <taxon>Sphingobacteriia</taxon>
        <taxon>Sphingobacteriales</taxon>
        <taxon>Sphingobacteriaceae</taxon>
        <taxon>Sphingobacterium</taxon>
    </lineage>
</organism>
<dbReference type="OrthoDB" id="1080118at2"/>
<feature type="domain" description="RagB/SusD" evidence="6">
    <location>
        <begin position="348"/>
        <end position="497"/>
    </location>
</feature>
<name>A0A4V2VUC1_9SPHI</name>
<evidence type="ECO:0000313" key="9">
    <source>
        <dbReference type="Proteomes" id="UP000295197"/>
    </source>
</evidence>
<keyword evidence="4" id="KW-0472">Membrane</keyword>
<dbReference type="PROSITE" id="PS51257">
    <property type="entry name" value="PROKAR_LIPOPROTEIN"/>
    <property type="match status" value="1"/>
</dbReference>
<comment type="subcellular location">
    <subcellularLocation>
        <location evidence="1">Cell outer membrane</location>
    </subcellularLocation>
</comment>
<sequence length="499" mass="54973">MKKIILASCLFAATAVSTSCSNFLDVKPTHAADASSSIATAADALVVIRGLMSNMASGSYYGRNFPLYGDVKGGDFTIVSQGRGYDYLYVFNHSTNANNYSSVWTQGYYCIAQINNLLEQIEKIKANGSTENFDSYIGQALTARAMIYFDLVRMYGEPYNENKTALGVPMTIASLEFHAKPVRNTVEDNYKQILQDLKAAEPLLNKAKSNGFINYYANKAVQARVYLYQEDFTNALTAAEEVIGATQYELYNNTGNNSWLTSWSTQFSSESIFELAVLPGEGDLGNSSLGAYYRRRGHPNTTIAAGYFTASTAFINRLAQDPDDVRKAIMSYDEVSNTRLGSLYKYSGSTDVSANTGKGDGKGNTTAVNIKVIRLSEVYLIAAESALRQASPNLTKATTYLNAIRKRSPNLAAATTATINLDMIADERSKELIGEGHRFFDMMRWNKSITFDDDLGSISTIHRQKTIDRSFFKTILPIPLAEINANSEIAKQQNPGYNN</sequence>
<dbReference type="SUPFAM" id="SSF48452">
    <property type="entry name" value="TPR-like"/>
    <property type="match status" value="1"/>
</dbReference>
<evidence type="ECO:0000256" key="1">
    <source>
        <dbReference type="ARBA" id="ARBA00004442"/>
    </source>
</evidence>
<evidence type="ECO:0000256" key="4">
    <source>
        <dbReference type="ARBA" id="ARBA00023136"/>
    </source>
</evidence>
<keyword evidence="5" id="KW-0998">Cell outer membrane</keyword>
<dbReference type="InterPro" id="IPR033985">
    <property type="entry name" value="SusD-like_N"/>
</dbReference>